<gene>
    <name evidence="1" type="ORF">COX60_01845</name>
</gene>
<reference evidence="2" key="1">
    <citation type="submission" date="2017-09" db="EMBL/GenBank/DDBJ databases">
        <title>Depth-based differentiation of microbial function through sediment-hosted aquifers and enrichment of novel symbionts in the deep terrestrial subsurface.</title>
        <authorList>
            <person name="Probst A.J."/>
            <person name="Ladd B."/>
            <person name="Jarett J.K."/>
            <person name="Geller-Mcgrath D.E."/>
            <person name="Sieber C.M.K."/>
            <person name="Emerson J.B."/>
            <person name="Anantharaman K."/>
            <person name="Thomas B.C."/>
            <person name="Malmstrom R."/>
            <person name="Stieglmeier M."/>
            <person name="Klingl A."/>
            <person name="Woyke T."/>
            <person name="Ryan C.M."/>
            <person name="Banfield J.F."/>
        </authorList>
    </citation>
    <scope>NUCLEOTIDE SEQUENCE [LARGE SCALE GENOMIC DNA]</scope>
</reference>
<dbReference type="GO" id="GO:0003677">
    <property type="term" value="F:DNA binding"/>
    <property type="evidence" value="ECO:0007669"/>
    <property type="project" value="InterPro"/>
</dbReference>
<sequence length="33" mass="3843">MTRKCQLTIPKSIRDSLKLKPNLRVVVWFENGA</sequence>
<evidence type="ECO:0008006" key="3">
    <source>
        <dbReference type="Google" id="ProtNLM"/>
    </source>
</evidence>
<organism evidence="1 2">
    <name type="scientific">Candidatus Berkelbacteria bacterium CG_4_10_14_0_2_um_filter_35_9_33_12</name>
    <dbReference type="NCBI Taxonomy" id="1974499"/>
    <lineage>
        <taxon>Bacteria</taxon>
        <taxon>Candidatus Berkelbacteria</taxon>
    </lineage>
</organism>
<dbReference type="SUPFAM" id="SSF89447">
    <property type="entry name" value="AbrB/MazE/MraZ-like"/>
    <property type="match status" value="1"/>
</dbReference>
<dbReference type="EMBL" id="PFQF01000028">
    <property type="protein sequence ID" value="PJA20431.1"/>
    <property type="molecule type" value="Genomic_DNA"/>
</dbReference>
<evidence type="ECO:0000313" key="2">
    <source>
        <dbReference type="Proteomes" id="UP000230137"/>
    </source>
</evidence>
<dbReference type="AlphaFoldDB" id="A0A2M7W4Y3"/>
<protein>
    <recommendedName>
        <fullName evidence="3">AbrB family transcriptional regulator</fullName>
    </recommendedName>
</protein>
<name>A0A2M7W4Y3_9BACT</name>
<proteinExistence type="predicted"/>
<comment type="caution">
    <text evidence="1">The sequence shown here is derived from an EMBL/GenBank/DDBJ whole genome shotgun (WGS) entry which is preliminary data.</text>
</comment>
<accession>A0A2M7W4Y3</accession>
<dbReference type="InterPro" id="IPR037914">
    <property type="entry name" value="SpoVT-AbrB_sf"/>
</dbReference>
<dbReference type="Proteomes" id="UP000230137">
    <property type="component" value="Unassembled WGS sequence"/>
</dbReference>
<evidence type="ECO:0000313" key="1">
    <source>
        <dbReference type="EMBL" id="PJA20431.1"/>
    </source>
</evidence>
<dbReference type="InterPro" id="IPR007159">
    <property type="entry name" value="SpoVT-AbrB_dom"/>
</dbReference>
<dbReference type="Gene3D" id="2.10.260.10">
    <property type="match status" value="1"/>
</dbReference>
<dbReference type="NCBIfam" id="TIGR01439">
    <property type="entry name" value="lp_hng_hel_AbrB"/>
    <property type="match status" value="1"/>
</dbReference>